<dbReference type="EMBL" id="SMKE01000016">
    <property type="protein sequence ID" value="TDC02197.1"/>
    <property type="molecule type" value="Genomic_DNA"/>
</dbReference>
<evidence type="ECO:0000313" key="3">
    <source>
        <dbReference type="Proteomes" id="UP000295626"/>
    </source>
</evidence>
<keyword evidence="1" id="KW-1133">Transmembrane helix</keyword>
<keyword evidence="3" id="KW-1185">Reference proteome</keyword>
<comment type="caution">
    <text evidence="2">The sequence shown here is derived from an EMBL/GenBank/DDBJ whole genome shotgun (WGS) entry which is preliminary data.</text>
</comment>
<protein>
    <submittedName>
        <fullName evidence="2">Uncharacterized protein</fullName>
    </submittedName>
</protein>
<name>A0ABY2DLM6_9ACTN</name>
<reference evidence="2 3" key="1">
    <citation type="submission" date="2019-02" db="EMBL/GenBank/DDBJ databases">
        <title>Draft genome sequences of novel Actinobacteria.</title>
        <authorList>
            <person name="Sahin N."/>
            <person name="Ay H."/>
            <person name="Saygin H."/>
        </authorList>
    </citation>
    <scope>NUCLEOTIDE SEQUENCE [LARGE SCALE GENOMIC DNA]</scope>
    <source>
        <strain evidence="2 3">JCM 30529</strain>
    </source>
</reference>
<feature type="transmembrane region" description="Helical" evidence="1">
    <location>
        <begin position="34"/>
        <end position="58"/>
    </location>
</feature>
<evidence type="ECO:0000256" key="1">
    <source>
        <dbReference type="SAM" id="Phobius"/>
    </source>
</evidence>
<accession>A0ABY2DLM6</accession>
<gene>
    <name evidence="2" type="ORF">E1091_01285</name>
</gene>
<organism evidence="2 3">
    <name type="scientific">Micromonospora fluostatini</name>
    <dbReference type="NCBI Taxonomy" id="1629071"/>
    <lineage>
        <taxon>Bacteria</taxon>
        <taxon>Bacillati</taxon>
        <taxon>Actinomycetota</taxon>
        <taxon>Actinomycetes</taxon>
        <taxon>Micromonosporales</taxon>
        <taxon>Micromonosporaceae</taxon>
        <taxon>Micromonospora</taxon>
    </lineage>
</organism>
<keyword evidence="1" id="KW-0472">Membrane</keyword>
<evidence type="ECO:0000313" key="2">
    <source>
        <dbReference type="EMBL" id="TDC02197.1"/>
    </source>
</evidence>
<dbReference type="Proteomes" id="UP000295626">
    <property type="component" value="Unassembled WGS sequence"/>
</dbReference>
<proteinExistence type="predicted"/>
<sequence length="113" mass="12161">MTRACWSSDPGDPLDLCNATVGDLLAVYPEVVTALRFVLVASVVLSLGVVAAGLLVAWRRRAAEDREREEVRRVSGRARSRPAVYPVRCPSSETVVLRRTSAGGLEEVSPPDG</sequence>
<keyword evidence="1" id="KW-0812">Transmembrane</keyword>